<evidence type="ECO:0000256" key="5">
    <source>
        <dbReference type="ARBA" id="ARBA00022741"/>
    </source>
</evidence>
<comment type="catalytic activity">
    <reaction evidence="9">
        <text>D-ribose 5-phosphate + ATP = 5-phospho-alpha-D-ribose 1-diphosphate + AMP + H(+)</text>
        <dbReference type="Rhea" id="RHEA:15609"/>
        <dbReference type="ChEBI" id="CHEBI:15378"/>
        <dbReference type="ChEBI" id="CHEBI:30616"/>
        <dbReference type="ChEBI" id="CHEBI:58017"/>
        <dbReference type="ChEBI" id="CHEBI:78346"/>
        <dbReference type="ChEBI" id="CHEBI:456215"/>
        <dbReference type="EC" id="2.7.6.1"/>
    </reaction>
</comment>
<keyword evidence="4" id="KW-0545">Nucleotide biosynthesis</keyword>
<evidence type="ECO:0000259" key="11">
    <source>
        <dbReference type="Pfam" id="PF13793"/>
    </source>
</evidence>
<evidence type="ECO:0000256" key="1">
    <source>
        <dbReference type="ARBA" id="ARBA00013247"/>
    </source>
</evidence>
<keyword evidence="2" id="KW-0808">Transferase</keyword>
<dbReference type="EMBL" id="MF782455">
    <property type="protein sequence ID" value="ATZ80745.1"/>
    <property type="molecule type" value="Genomic_DNA"/>
</dbReference>
<dbReference type="PANTHER" id="PTHR10210">
    <property type="entry name" value="RIBOSE-PHOSPHATE DIPHOSPHOKINASE FAMILY MEMBER"/>
    <property type="match status" value="1"/>
</dbReference>
<dbReference type="InterPro" id="IPR005946">
    <property type="entry name" value="Rib-P_diPkinase"/>
</dbReference>
<dbReference type="GO" id="GO:0000287">
    <property type="term" value="F:magnesium ion binding"/>
    <property type="evidence" value="ECO:0007669"/>
    <property type="project" value="InterPro"/>
</dbReference>
<dbReference type="Gene3D" id="3.40.50.2020">
    <property type="match status" value="3"/>
</dbReference>
<evidence type="ECO:0000313" key="12">
    <source>
        <dbReference type="EMBL" id="ATZ80745.1"/>
    </source>
</evidence>
<proteinExistence type="predicted"/>
<dbReference type="GO" id="GO:0004749">
    <property type="term" value="F:ribose phosphate diphosphokinase activity"/>
    <property type="evidence" value="ECO:0007669"/>
    <property type="project" value="UniProtKB-EC"/>
</dbReference>
<dbReference type="InterPro" id="IPR000836">
    <property type="entry name" value="PRTase_dom"/>
</dbReference>
<protein>
    <recommendedName>
        <fullName evidence="1">ribose-phosphate diphosphokinase</fullName>
        <ecNumber evidence="1">2.7.6.1</ecNumber>
    </recommendedName>
</protein>
<dbReference type="Pfam" id="PF13793">
    <property type="entry name" value="Pribosyltran_N"/>
    <property type="match status" value="1"/>
</dbReference>
<dbReference type="EC" id="2.7.6.1" evidence="1"/>
<evidence type="ECO:0000256" key="7">
    <source>
        <dbReference type="ARBA" id="ARBA00022840"/>
    </source>
</evidence>
<evidence type="ECO:0000256" key="8">
    <source>
        <dbReference type="ARBA" id="ARBA00022842"/>
    </source>
</evidence>
<keyword evidence="8" id="KW-0460">Magnesium</keyword>
<reference evidence="12" key="1">
    <citation type="journal article" date="2017" name="Elife">
        <title>The kinetoplastid-infecting Bodo saltans virus (BsV), a window into the most abundant giant viruses in the sea.</title>
        <authorList>
            <person name="Deeg C.M."/>
            <person name="Chow C.-E.T."/>
            <person name="Suttle C.A."/>
        </authorList>
    </citation>
    <scope>NUCLEOTIDE SEQUENCE</scope>
    <source>
        <strain evidence="12">NG1</strain>
    </source>
</reference>
<dbReference type="NCBIfam" id="TIGR01251">
    <property type="entry name" value="ribP_PPkin"/>
    <property type="match status" value="1"/>
</dbReference>
<dbReference type="SMART" id="SM01400">
    <property type="entry name" value="Pribosyltran_N"/>
    <property type="match status" value="1"/>
</dbReference>
<feature type="domain" description="Phosphoribosyltransferase" evidence="10">
    <location>
        <begin position="218"/>
        <end position="331"/>
    </location>
</feature>
<organism evidence="12">
    <name type="scientific">Bodo saltans virus</name>
    <dbReference type="NCBI Taxonomy" id="2024608"/>
    <lineage>
        <taxon>Viruses</taxon>
        <taxon>Varidnaviria</taxon>
        <taxon>Bamfordvirae</taxon>
        <taxon>Nucleocytoviricota</taxon>
        <taxon>Megaviricetes</taxon>
        <taxon>Imitervirales</taxon>
        <taxon>Mimiviridae</taxon>
        <taxon>Klosneuvirinae</taxon>
        <taxon>Theiavirus</taxon>
        <taxon>Theiavirus salishense</taxon>
    </lineage>
</organism>
<dbReference type="Proteomes" id="UP000240325">
    <property type="component" value="Segment"/>
</dbReference>
<dbReference type="GO" id="GO:0006015">
    <property type="term" value="P:5-phosphoribose 1-diphosphate biosynthetic process"/>
    <property type="evidence" value="ECO:0007669"/>
    <property type="project" value="TreeGrafter"/>
</dbReference>
<dbReference type="GO" id="GO:0006164">
    <property type="term" value="P:purine nucleotide biosynthetic process"/>
    <property type="evidence" value="ECO:0007669"/>
    <property type="project" value="TreeGrafter"/>
</dbReference>
<dbReference type="GO" id="GO:0005524">
    <property type="term" value="F:ATP binding"/>
    <property type="evidence" value="ECO:0007669"/>
    <property type="project" value="UniProtKB-KW"/>
</dbReference>
<evidence type="ECO:0000256" key="4">
    <source>
        <dbReference type="ARBA" id="ARBA00022727"/>
    </source>
</evidence>
<evidence type="ECO:0000256" key="3">
    <source>
        <dbReference type="ARBA" id="ARBA00022723"/>
    </source>
</evidence>
<evidence type="ECO:0000259" key="10">
    <source>
        <dbReference type="Pfam" id="PF00156"/>
    </source>
</evidence>
<keyword evidence="7" id="KW-0067">ATP-binding</keyword>
<name>A0A2H4UV84_9VIRU</name>
<dbReference type="CDD" id="cd06223">
    <property type="entry name" value="PRTases_typeI"/>
    <property type="match status" value="2"/>
</dbReference>
<accession>A0A2H4UV84</accession>
<gene>
    <name evidence="12" type="ORF">BMW23_0699</name>
</gene>
<dbReference type="GO" id="GO:0002189">
    <property type="term" value="C:ribose phosphate diphosphokinase complex"/>
    <property type="evidence" value="ECO:0007669"/>
    <property type="project" value="TreeGrafter"/>
</dbReference>
<dbReference type="SUPFAM" id="SSF53271">
    <property type="entry name" value="PRTase-like"/>
    <property type="match status" value="2"/>
</dbReference>
<evidence type="ECO:0000256" key="6">
    <source>
        <dbReference type="ARBA" id="ARBA00022777"/>
    </source>
</evidence>
<evidence type="ECO:0000256" key="9">
    <source>
        <dbReference type="ARBA" id="ARBA00049535"/>
    </source>
</evidence>
<dbReference type="PANTHER" id="PTHR10210:SF32">
    <property type="entry name" value="RIBOSE-PHOSPHATE PYROPHOSPHOKINASE 2"/>
    <property type="match status" value="1"/>
</dbReference>
<dbReference type="Pfam" id="PF00156">
    <property type="entry name" value="Pribosyltran"/>
    <property type="match status" value="1"/>
</dbReference>
<feature type="domain" description="Ribose-phosphate pyrophosphokinase N-terminal" evidence="11">
    <location>
        <begin position="443"/>
        <end position="535"/>
    </location>
</feature>
<evidence type="ECO:0000313" key="13">
    <source>
        <dbReference type="Proteomes" id="UP000240325"/>
    </source>
</evidence>
<dbReference type="FunFam" id="3.40.50.2020:FF:000007">
    <property type="entry name" value="Ribose-phosphate pyrophosphokinase"/>
    <property type="match status" value="1"/>
</dbReference>
<keyword evidence="5" id="KW-0547">Nucleotide-binding</keyword>
<dbReference type="InterPro" id="IPR029099">
    <property type="entry name" value="Pribosyltran_N"/>
</dbReference>
<sequence length="743" mass="84799">MTETFHVCSSSPIKLAATQKFVNLLQQVNKCNNKTINYTIQSLDHDWTSYIQPFNDETIDCNMKRIEEALTTISTSKYTIFAIQNGIFELDKPYNICVLTVNENGKINSYHSFGIEIDNDLYTLYKEFLNETTSLISFGNFLNLYFNIKNDNWTNNIKFGNVNREGQIMDCFKKYLLSYFTETIHNYPKQNTSFKHITSITVNSVLCNILYELYERYIRDNFDIDTIDYIAGLDMREYYFAPILSHILKKTFLPIRKVVNMQNTEKYDIVRESYTTMYSNDEFDIQQQQIFNSKNVLILGDLLATGNSIIGASNAMRKIGLNVIGAVVLYDIGILRNIANVNLKNNNILCNVVLNENCHPNDFKKLHYKFSSIALKRLKTKSRLFERKYTLSDEEYLKNTNSLNLSGVKIMCAKRDLIFTKEIIDTLLGYNDPNIHLNYSDVLIDVIAEKFSNGETRIEFSQNVRNSHVIIVNRTRTGHINDDLYELSLMIDACNRSHAEKITVVLPYYPYARSDKKDGPHCPIGASMVANILKSLHVSNVVALDLHAGQIQGYIDKGFHNLYLKKYICDFIYNNYLKIYPQTEWNEHFVLVAPDGGSAKMIQGYSKILGINNVIMHKERNYSIPGTVVNSIIIGEQNTYQNKIAIVIDDIVDTMGTLCSASKVLHNNGVKDIIVIATHGALSEGAIHNLNNTECIREVIVSDSLPQDENLNKIPKLRVLNSSELIARTIDGIISGKSISQLF</sequence>
<dbReference type="InterPro" id="IPR029057">
    <property type="entry name" value="PRTase-like"/>
</dbReference>
<keyword evidence="6" id="KW-0418">Kinase</keyword>
<dbReference type="GO" id="GO:0016301">
    <property type="term" value="F:kinase activity"/>
    <property type="evidence" value="ECO:0007669"/>
    <property type="project" value="UniProtKB-KW"/>
</dbReference>
<keyword evidence="3" id="KW-0479">Metal-binding</keyword>
<evidence type="ECO:0000256" key="2">
    <source>
        <dbReference type="ARBA" id="ARBA00022679"/>
    </source>
</evidence>
<keyword evidence="13" id="KW-1185">Reference proteome</keyword>
<dbReference type="Pfam" id="PF14572">
    <property type="entry name" value="Pribosyl_synth"/>
    <property type="match status" value="1"/>
</dbReference>